<gene>
    <name evidence="2" type="ORF">CCMP2556_LOCUS13379</name>
</gene>
<dbReference type="EMBL" id="CAXAMN010006669">
    <property type="protein sequence ID" value="CAK9018705.1"/>
    <property type="molecule type" value="Genomic_DNA"/>
</dbReference>
<comment type="caution">
    <text evidence="2">The sequence shown here is derived from an EMBL/GenBank/DDBJ whole genome shotgun (WGS) entry which is preliminary data.</text>
</comment>
<reference evidence="2 3" key="1">
    <citation type="submission" date="2024-02" db="EMBL/GenBank/DDBJ databases">
        <authorList>
            <person name="Chen Y."/>
            <person name="Shah S."/>
            <person name="Dougan E. K."/>
            <person name="Thang M."/>
            <person name="Chan C."/>
        </authorList>
    </citation>
    <scope>NUCLEOTIDE SEQUENCE [LARGE SCALE GENOMIC DNA]</scope>
</reference>
<evidence type="ECO:0000256" key="1">
    <source>
        <dbReference type="SAM" id="MobiDB-lite"/>
    </source>
</evidence>
<name>A0ABP0JW64_9DINO</name>
<keyword evidence="3" id="KW-1185">Reference proteome</keyword>
<evidence type="ECO:0000313" key="2">
    <source>
        <dbReference type="EMBL" id="CAK9018705.1"/>
    </source>
</evidence>
<organism evidence="2 3">
    <name type="scientific">Durusdinium trenchii</name>
    <dbReference type="NCBI Taxonomy" id="1381693"/>
    <lineage>
        <taxon>Eukaryota</taxon>
        <taxon>Sar</taxon>
        <taxon>Alveolata</taxon>
        <taxon>Dinophyceae</taxon>
        <taxon>Suessiales</taxon>
        <taxon>Symbiodiniaceae</taxon>
        <taxon>Durusdinium</taxon>
    </lineage>
</organism>
<feature type="region of interest" description="Disordered" evidence="1">
    <location>
        <begin position="984"/>
        <end position="1010"/>
    </location>
</feature>
<dbReference type="Proteomes" id="UP001642484">
    <property type="component" value="Unassembled WGS sequence"/>
</dbReference>
<protein>
    <submittedName>
        <fullName evidence="2">Uncharacterized protein</fullName>
    </submittedName>
</protein>
<proteinExistence type="predicted"/>
<evidence type="ECO:0000313" key="3">
    <source>
        <dbReference type="Proteomes" id="UP001642484"/>
    </source>
</evidence>
<sequence length="1021" mass="116596">MRVPRGQWSQPVAWLPNLSLGPGHVALGKDPENATFVGQEELLQADMALRVRALSRGLAKWRGYASRSHLVRRSVASFHRRRARAISRALNCWWLFCEARRQKEWLRIAKCKLAQKVRCFKRWHRYVASTRWRRPERRAEDVRCWHLSGAQQVLQAWRSYAQRSARDRHALRRSLEAQVAEASACLQGWHEVALGERDLRRQKEVAACLRLRQLRRRQAVHWLCARQDLGRRLGSHERKSQVRVFQIWRAQTRRARPFRRRLAWLVEALVRRQMLRAWCHVAGLGRRRRLVRCFCGDRLAERALRRAFEGWRRTRDFWLGCYASISYEEELSSAQLVARVLRAWWHAAVGRPAACAEAARGVVLEAQRHWIRRWHHCVVQRDQLAEILCKHMTRCAALALLGWSLYAADQLLLRKRAEELQRRRLVRAARGGLRRWAQRGARPGLAALLELRVAMVPRVGLVSRVFDAWTGAMHHAAANQAAHLAVHVALLGQLTRRAWTAWCLGRRKLEALRRSAAEVRRRRAQRLLPPWRRLAAAVRHGWARSRASHRAAVSLALQDGDAASRMVTFYRQHLLAAMLSCWQQDAVRGSEKKRHAGPQMATWKRAVAEFAVFGRRRRFFQLWREARRCRALDAGVWQRAGRSRRGAPWRLWMAWRCFARGRRRTAEQGRQVQSLRGGTWLLQRHLARWRMAAAGRWQCQRRRERRTRLLLHAWRRWVTSARQLEGMLSHRVVLQEGRLLQRTLQRWQWEVRSRVVARGIQAKRRHLWKISLLSAWREECQRLQLLRAASARQSRVDLLASAPAAGASRPCLARVGALHGSLAWPRPCARGAAAQGCGAFAPGSCQDQRAAARFGLCPLGPAHSACRRAAGSALAPGGAAKCRRAEALLEMLASCVESSPGRAASGQGCLAGLRPWMAHPDRAWPALQAIGARCGGLAVSPTGFAGVCSPGPCVATDALYFAARLTRIHIVVVAACEHRNSPANQACRRSGQNQPERRRKSPPPNRLAPLDRCVRSASGLS</sequence>
<accession>A0ABP0JW64</accession>